<organism evidence="6 7">
    <name type="scientific">Reinekea marinisedimentorum</name>
    <dbReference type="NCBI Taxonomy" id="230495"/>
    <lineage>
        <taxon>Bacteria</taxon>
        <taxon>Pseudomonadati</taxon>
        <taxon>Pseudomonadota</taxon>
        <taxon>Gammaproteobacteria</taxon>
        <taxon>Oceanospirillales</taxon>
        <taxon>Saccharospirillaceae</taxon>
        <taxon>Reinekea</taxon>
    </lineage>
</organism>
<dbReference type="PROSITE" id="PS01081">
    <property type="entry name" value="HTH_TETR_1"/>
    <property type="match status" value="1"/>
</dbReference>
<evidence type="ECO:0000256" key="1">
    <source>
        <dbReference type="ARBA" id="ARBA00023015"/>
    </source>
</evidence>
<dbReference type="EMBL" id="SLZR01000001">
    <property type="protein sequence ID" value="TCS43664.1"/>
    <property type="molecule type" value="Genomic_DNA"/>
</dbReference>
<gene>
    <name evidence="6" type="ORF">BCF53_1016</name>
</gene>
<dbReference type="PRINTS" id="PR00455">
    <property type="entry name" value="HTHTETR"/>
</dbReference>
<keyword evidence="2 4" id="KW-0238">DNA-binding</keyword>
<dbReference type="InterPro" id="IPR001647">
    <property type="entry name" value="HTH_TetR"/>
</dbReference>
<dbReference type="PROSITE" id="PS50977">
    <property type="entry name" value="HTH_TETR_2"/>
    <property type="match status" value="1"/>
</dbReference>
<keyword evidence="1" id="KW-0805">Transcription regulation</keyword>
<protein>
    <submittedName>
        <fullName evidence="6">AcrR family transcriptional regulator</fullName>
    </submittedName>
</protein>
<comment type="caution">
    <text evidence="6">The sequence shown here is derived from an EMBL/GenBank/DDBJ whole genome shotgun (WGS) entry which is preliminary data.</text>
</comment>
<evidence type="ECO:0000256" key="2">
    <source>
        <dbReference type="ARBA" id="ARBA00023125"/>
    </source>
</evidence>
<dbReference type="InterPro" id="IPR009057">
    <property type="entry name" value="Homeodomain-like_sf"/>
</dbReference>
<dbReference type="Pfam" id="PF00440">
    <property type="entry name" value="TetR_N"/>
    <property type="match status" value="1"/>
</dbReference>
<dbReference type="PANTHER" id="PTHR30055">
    <property type="entry name" value="HTH-TYPE TRANSCRIPTIONAL REGULATOR RUTR"/>
    <property type="match status" value="1"/>
</dbReference>
<dbReference type="GO" id="GO:0003700">
    <property type="term" value="F:DNA-binding transcription factor activity"/>
    <property type="evidence" value="ECO:0007669"/>
    <property type="project" value="TreeGrafter"/>
</dbReference>
<evidence type="ECO:0000313" key="7">
    <source>
        <dbReference type="Proteomes" id="UP000295793"/>
    </source>
</evidence>
<accession>A0A4R3ICX3</accession>
<keyword evidence="3" id="KW-0804">Transcription</keyword>
<reference evidence="6 7" key="1">
    <citation type="submission" date="2019-03" db="EMBL/GenBank/DDBJ databases">
        <title>Genomic Encyclopedia of Archaeal and Bacterial Type Strains, Phase II (KMG-II): from individual species to whole genera.</title>
        <authorList>
            <person name="Goeker M."/>
        </authorList>
    </citation>
    <scope>NUCLEOTIDE SEQUENCE [LARGE SCALE GENOMIC DNA]</scope>
    <source>
        <strain evidence="6 7">DSM 15388</strain>
    </source>
</reference>
<evidence type="ECO:0000313" key="6">
    <source>
        <dbReference type="EMBL" id="TCS43664.1"/>
    </source>
</evidence>
<keyword evidence="7" id="KW-1185">Reference proteome</keyword>
<dbReference type="InterPro" id="IPR050109">
    <property type="entry name" value="HTH-type_TetR-like_transc_reg"/>
</dbReference>
<dbReference type="RefSeq" id="WP_243645739.1">
    <property type="nucleotide sequence ID" value="NZ_SLZR01000001.1"/>
</dbReference>
<dbReference type="GO" id="GO:0000976">
    <property type="term" value="F:transcription cis-regulatory region binding"/>
    <property type="evidence" value="ECO:0007669"/>
    <property type="project" value="TreeGrafter"/>
</dbReference>
<name>A0A4R3ICX3_9GAMM</name>
<dbReference type="Gene3D" id="1.10.357.10">
    <property type="entry name" value="Tetracycline Repressor, domain 2"/>
    <property type="match status" value="1"/>
</dbReference>
<proteinExistence type="predicted"/>
<feature type="DNA-binding region" description="H-T-H motif" evidence="4">
    <location>
        <begin position="33"/>
        <end position="52"/>
    </location>
</feature>
<dbReference type="PANTHER" id="PTHR30055:SF234">
    <property type="entry name" value="HTH-TYPE TRANSCRIPTIONAL REGULATOR BETI"/>
    <property type="match status" value="1"/>
</dbReference>
<sequence>MRFKTEMAQNSKKLQIAESALPLFLENGIKGTSVDMVVKASGVSKPTVYNHFPDKSSLLHYTLQCWLEDQPKPTFDAADEDTLLSQIENQWLTTAATRLYGLFMGEGNRAPEARELFSTVYDQTRRELLAAWAAAHNQPNEGWQATVSHLIFNRTLYA</sequence>
<evidence type="ECO:0000256" key="3">
    <source>
        <dbReference type="ARBA" id="ARBA00023163"/>
    </source>
</evidence>
<dbReference type="InterPro" id="IPR023772">
    <property type="entry name" value="DNA-bd_HTH_TetR-type_CS"/>
</dbReference>
<dbReference type="AlphaFoldDB" id="A0A4R3ICX3"/>
<dbReference type="SUPFAM" id="SSF46689">
    <property type="entry name" value="Homeodomain-like"/>
    <property type="match status" value="1"/>
</dbReference>
<feature type="domain" description="HTH tetR-type" evidence="5">
    <location>
        <begin position="10"/>
        <end position="70"/>
    </location>
</feature>
<evidence type="ECO:0000259" key="5">
    <source>
        <dbReference type="PROSITE" id="PS50977"/>
    </source>
</evidence>
<dbReference type="Proteomes" id="UP000295793">
    <property type="component" value="Unassembled WGS sequence"/>
</dbReference>
<evidence type="ECO:0000256" key="4">
    <source>
        <dbReference type="PROSITE-ProRule" id="PRU00335"/>
    </source>
</evidence>